<dbReference type="PANTHER" id="PTHR10543">
    <property type="entry name" value="BETA-CAROTENE DIOXYGENASE"/>
    <property type="match status" value="1"/>
</dbReference>
<keyword evidence="4" id="KW-0560">Oxidoreductase</keyword>
<dbReference type="Proteomes" id="UP001341840">
    <property type="component" value="Unassembled WGS sequence"/>
</dbReference>
<evidence type="ECO:0000313" key="6">
    <source>
        <dbReference type="EMBL" id="MED6205397.1"/>
    </source>
</evidence>
<keyword evidence="5" id="KW-0408">Iron</keyword>
<comment type="cofactor">
    <cofactor evidence="1">
        <name>Fe(2+)</name>
        <dbReference type="ChEBI" id="CHEBI:29033"/>
    </cofactor>
</comment>
<evidence type="ECO:0000256" key="2">
    <source>
        <dbReference type="ARBA" id="ARBA00006787"/>
    </source>
</evidence>
<keyword evidence="3" id="KW-0479">Metal-binding</keyword>
<proteinExistence type="inferred from homology"/>
<organism evidence="6 7">
    <name type="scientific">Stylosanthes scabra</name>
    <dbReference type="NCBI Taxonomy" id="79078"/>
    <lineage>
        <taxon>Eukaryota</taxon>
        <taxon>Viridiplantae</taxon>
        <taxon>Streptophyta</taxon>
        <taxon>Embryophyta</taxon>
        <taxon>Tracheophyta</taxon>
        <taxon>Spermatophyta</taxon>
        <taxon>Magnoliopsida</taxon>
        <taxon>eudicotyledons</taxon>
        <taxon>Gunneridae</taxon>
        <taxon>Pentapetalae</taxon>
        <taxon>rosids</taxon>
        <taxon>fabids</taxon>
        <taxon>Fabales</taxon>
        <taxon>Fabaceae</taxon>
        <taxon>Papilionoideae</taxon>
        <taxon>50 kb inversion clade</taxon>
        <taxon>dalbergioids sensu lato</taxon>
        <taxon>Dalbergieae</taxon>
        <taxon>Pterocarpus clade</taxon>
        <taxon>Stylosanthes</taxon>
    </lineage>
</organism>
<evidence type="ECO:0000256" key="3">
    <source>
        <dbReference type="ARBA" id="ARBA00022723"/>
    </source>
</evidence>
<protein>
    <submittedName>
        <fullName evidence="6">Uncharacterized protein</fullName>
    </submittedName>
</protein>
<evidence type="ECO:0000256" key="1">
    <source>
        <dbReference type="ARBA" id="ARBA00001954"/>
    </source>
</evidence>
<dbReference type="Pfam" id="PF03055">
    <property type="entry name" value="RPE65"/>
    <property type="match status" value="1"/>
</dbReference>
<reference evidence="6 7" key="1">
    <citation type="journal article" date="2023" name="Plants (Basel)">
        <title>Bridging the Gap: Combining Genomics and Transcriptomics Approaches to Understand Stylosanthes scabra, an Orphan Legume from the Brazilian Caatinga.</title>
        <authorList>
            <person name="Ferreira-Neto J.R.C."/>
            <person name="da Silva M.D."/>
            <person name="Binneck E."/>
            <person name="de Melo N.F."/>
            <person name="da Silva R.H."/>
            <person name="de Melo A.L.T.M."/>
            <person name="Pandolfi V."/>
            <person name="Bustamante F.O."/>
            <person name="Brasileiro-Vidal A.C."/>
            <person name="Benko-Iseppon A.M."/>
        </authorList>
    </citation>
    <scope>NUCLEOTIDE SEQUENCE [LARGE SCALE GENOMIC DNA]</scope>
    <source>
        <tissue evidence="6">Leaves</tissue>
    </source>
</reference>
<gene>
    <name evidence="6" type="ORF">PIB30_017209</name>
</gene>
<dbReference type="PANTHER" id="PTHR10543:SF142">
    <property type="entry name" value="OS06G0162550 PROTEIN"/>
    <property type="match status" value="1"/>
</dbReference>
<evidence type="ECO:0000256" key="4">
    <source>
        <dbReference type="ARBA" id="ARBA00022964"/>
    </source>
</evidence>
<comment type="similarity">
    <text evidence="2">Belongs to the carotenoid oxygenase family.</text>
</comment>
<evidence type="ECO:0000256" key="5">
    <source>
        <dbReference type="ARBA" id="ARBA00023004"/>
    </source>
</evidence>
<keyword evidence="4" id="KW-0223">Dioxygenase</keyword>
<dbReference type="EMBL" id="JASCZI010241705">
    <property type="protein sequence ID" value="MED6205397.1"/>
    <property type="molecule type" value="Genomic_DNA"/>
</dbReference>
<accession>A0ABU6Y4Q4</accession>
<sequence>MRSSSCSNSHMHMVVAPKCSIHHQKRPFIFSHGFDPSIASGFSNILKPMLRSVPQITLQMDASKTMKTITIKFLDAVVDSVFQFVDMPRLPSQNNFAPVEEIGEAMVITDIEGEIPKGFPEGVYVRNGANPLFGGLKSTKSFLGTSDSIWVEGEGMLHALYFKKKIDENDGSTNYTLEYKNKYVETSSYKLEKQSTKPLFLPAVQGDSLAVLASVMLNKFRFGTNNECYSNTNVFEHSGKFYSITDTHLPNEIDIFTLNTLDQWDFNGAWNRAFTSHPKRVLDTGELVIFGIEATKPFFEIGIVSADGKELLHKTDLKLERCTFCHDIGITQRYTVILDFPLIVDPNRLLRGGQLIEYEKDKYARIGIMPRYGDSDSIKWFEVEPNNTLHLINSFEDGDEVVVWGCPALDSVIPGPKGGLNDDPKWLSRCYEWRLNVQTGEVNEKYLTDGPNQFMDFPVINEKFTGIKNKYAYTQVVDPIATSDAGMPKYGGLAKLYFEDELSSKEGEKVEEKVIKVEYHEFESRNVFCTGLSFVPKQGALQEDDGWIIAFVHNEDTNISQAHIIDGKKVSDEAVAKITLPCRVPYGFHGAFMPLSFQPPTPSSS</sequence>
<keyword evidence="7" id="KW-1185">Reference proteome</keyword>
<comment type="caution">
    <text evidence="6">The sequence shown here is derived from an EMBL/GenBank/DDBJ whole genome shotgun (WGS) entry which is preliminary data.</text>
</comment>
<name>A0ABU6Y4Q4_9FABA</name>
<evidence type="ECO:0000313" key="7">
    <source>
        <dbReference type="Proteomes" id="UP001341840"/>
    </source>
</evidence>
<dbReference type="InterPro" id="IPR004294">
    <property type="entry name" value="Carotenoid_Oase"/>
</dbReference>